<dbReference type="AlphaFoldDB" id="A0A915JPF2"/>
<keyword evidence="1" id="KW-0472">Membrane</keyword>
<dbReference type="PROSITE" id="PS51034">
    <property type="entry name" value="ZP_2"/>
    <property type="match status" value="1"/>
</dbReference>
<keyword evidence="1" id="KW-1133">Transmembrane helix</keyword>
<accession>A0A915JPF2</accession>
<keyword evidence="3" id="KW-1185">Reference proteome</keyword>
<organism evidence="3 4">
    <name type="scientific">Romanomermis culicivorax</name>
    <name type="common">Nematode worm</name>
    <dbReference type="NCBI Taxonomy" id="13658"/>
    <lineage>
        <taxon>Eukaryota</taxon>
        <taxon>Metazoa</taxon>
        <taxon>Ecdysozoa</taxon>
        <taxon>Nematoda</taxon>
        <taxon>Enoplea</taxon>
        <taxon>Dorylaimia</taxon>
        <taxon>Mermithida</taxon>
        <taxon>Mermithoidea</taxon>
        <taxon>Mermithidae</taxon>
        <taxon>Romanomermis</taxon>
    </lineage>
</organism>
<keyword evidence="1" id="KW-0812">Transmembrane</keyword>
<protein>
    <submittedName>
        <fullName evidence="4">ZP domain-containing protein</fullName>
    </submittedName>
</protein>
<dbReference type="Proteomes" id="UP000887565">
    <property type="component" value="Unplaced"/>
</dbReference>
<dbReference type="InterPro" id="IPR001507">
    <property type="entry name" value="ZP_dom"/>
</dbReference>
<reference evidence="4" key="1">
    <citation type="submission" date="2022-11" db="UniProtKB">
        <authorList>
            <consortium name="WormBaseParasite"/>
        </authorList>
    </citation>
    <scope>IDENTIFICATION</scope>
</reference>
<feature type="transmembrane region" description="Helical" evidence="1">
    <location>
        <begin position="97"/>
        <end position="120"/>
    </location>
</feature>
<feature type="domain" description="ZP" evidence="2">
    <location>
        <begin position="1"/>
        <end position="48"/>
    </location>
</feature>
<sequence>MDINEEIYYTQFQAFRFGHAQTVYAHCTVEKCFNKVQNSNLTTDDILLRFKRNAIRGNFSASDEIVAISSALTVFDEPQEKKFDTQNISTAYTKFHFIYLSVICMLLSMVIILSILTIHLHQKRNLAKKLIKMHQFYYNGRIFYPPPNNTTHVDSIAHQNCNAICSGSPFVAESVIETTGKRSWKNVQEWVAEANIATATSPS</sequence>
<evidence type="ECO:0000313" key="3">
    <source>
        <dbReference type="Proteomes" id="UP000887565"/>
    </source>
</evidence>
<evidence type="ECO:0000313" key="4">
    <source>
        <dbReference type="WBParaSite" id="nRc.2.0.1.t28090-RA"/>
    </source>
</evidence>
<dbReference type="WBParaSite" id="nRc.2.0.1.t28090-RA">
    <property type="protein sequence ID" value="nRc.2.0.1.t28090-RA"/>
    <property type="gene ID" value="nRc.2.0.1.g28090"/>
</dbReference>
<evidence type="ECO:0000259" key="2">
    <source>
        <dbReference type="PROSITE" id="PS51034"/>
    </source>
</evidence>
<evidence type="ECO:0000256" key="1">
    <source>
        <dbReference type="SAM" id="Phobius"/>
    </source>
</evidence>
<name>A0A915JPF2_ROMCU</name>
<proteinExistence type="predicted"/>